<proteinExistence type="inferred from homology"/>
<dbReference type="InterPro" id="IPR006175">
    <property type="entry name" value="YjgF/YER057c/UK114"/>
</dbReference>
<dbReference type="CDD" id="cd00448">
    <property type="entry name" value="YjgF_YER057c_UK114_family"/>
    <property type="match status" value="1"/>
</dbReference>
<dbReference type="PANTHER" id="PTHR11803:SF58">
    <property type="entry name" value="PROTEIN HMF1-RELATED"/>
    <property type="match status" value="1"/>
</dbReference>
<comment type="similarity">
    <text evidence="1">Belongs to the RutC family.</text>
</comment>
<comment type="caution">
    <text evidence="2">The sequence shown here is derived from an EMBL/GenBank/DDBJ whole genome shotgun (WGS) entry which is preliminary data.</text>
</comment>
<dbReference type="GO" id="GO:0019239">
    <property type="term" value="F:deaminase activity"/>
    <property type="evidence" value="ECO:0007669"/>
    <property type="project" value="TreeGrafter"/>
</dbReference>
<evidence type="ECO:0000313" key="3">
    <source>
        <dbReference type="Proteomes" id="UP001388673"/>
    </source>
</evidence>
<dbReference type="SUPFAM" id="SSF55298">
    <property type="entry name" value="YjgF-like"/>
    <property type="match status" value="1"/>
</dbReference>
<dbReference type="InterPro" id="IPR035959">
    <property type="entry name" value="RutC-like_sf"/>
</dbReference>
<sequence>MSSQRIANKVEGVAPLSLPILSPAIVSNGVVYCSGQIGTRPDGTLVEGPIEGRVNQILDNLDTVLKAHGSGLQHVVKFSIFITSYSIFADLNAAWLRRIPSPPPARSCIGVASLPRGTDIEVECIAIVPGRAKL</sequence>
<evidence type="ECO:0000313" key="2">
    <source>
        <dbReference type="EMBL" id="KAK8870033.1"/>
    </source>
</evidence>
<evidence type="ECO:0000256" key="1">
    <source>
        <dbReference type="ARBA" id="ARBA00010552"/>
    </source>
</evidence>
<dbReference type="Pfam" id="PF01042">
    <property type="entry name" value="Ribonuc_L-PSP"/>
    <property type="match status" value="1"/>
</dbReference>
<name>A0AAW0Z717_9TREE</name>
<dbReference type="EMBL" id="JBCAWK010000001">
    <property type="protein sequence ID" value="KAK8870033.1"/>
    <property type="molecule type" value="Genomic_DNA"/>
</dbReference>
<dbReference type="Gene3D" id="3.30.1330.40">
    <property type="entry name" value="RutC-like"/>
    <property type="match status" value="1"/>
</dbReference>
<accession>A0AAW0Z717</accession>
<dbReference type="KEGG" id="kne:92177863"/>
<reference evidence="2 3" key="1">
    <citation type="journal article" date="2024" name="bioRxiv">
        <title>Comparative genomics of Cryptococcus and Kwoniella reveals pathogenesis evolution and contrasting karyotype dynamics via intercentromeric recombination or chromosome fusion.</title>
        <authorList>
            <person name="Coelho M.A."/>
            <person name="David-Palma M."/>
            <person name="Shea T."/>
            <person name="Bowers K."/>
            <person name="McGinley-Smith S."/>
            <person name="Mohammad A.W."/>
            <person name="Gnirke A."/>
            <person name="Yurkov A.M."/>
            <person name="Nowrousian M."/>
            <person name="Sun S."/>
            <person name="Cuomo C.A."/>
            <person name="Heitman J."/>
        </authorList>
    </citation>
    <scope>NUCLEOTIDE SEQUENCE [LARGE SCALE GENOMIC DNA]</scope>
    <source>
        <strain evidence="2 3">CBS 13917</strain>
    </source>
</reference>
<protein>
    <submittedName>
        <fullName evidence="2">Uncharacterized protein</fullName>
    </submittedName>
</protein>
<dbReference type="Proteomes" id="UP001388673">
    <property type="component" value="Unassembled WGS sequence"/>
</dbReference>
<dbReference type="RefSeq" id="XP_066806279.1">
    <property type="nucleotide sequence ID" value="XM_066943737.1"/>
</dbReference>
<gene>
    <name evidence="2" type="ORF">IAR55_000603</name>
</gene>
<keyword evidence="3" id="KW-1185">Reference proteome</keyword>
<dbReference type="GeneID" id="92177863"/>
<dbReference type="GO" id="GO:0005829">
    <property type="term" value="C:cytosol"/>
    <property type="evidence" value="ECO:0007669"/>
    <property type="project" value="TreeGrafter"/>
</dbReference>
<dbReference type="AlphaFoldDB" id="A0AAW0Z717"/>
<dbReference type="PANTHER" id="PTHR11803">
    <property type="entry name" value="2-IMINOBUTANOATE/2-IMINOPROPANOATE DEAMINASE RIDA"/>
    <property type="match status" value="1"/>
</dbReference>
<dbReference type="GO" id="GO:0005739">
    <property type="term" value="C:mitochondrion"/>
    <property type="evidence" value="ECO:0007669"/>
    <property type="project" value="TreeGrafter"/>
</dbReference>
<organism evidence="2 3">
    <name type="scientific">Kwoniella newhampshirensis</name>
    <dbReference type="NCBI Taxonomy" id="1651941"/>
    <lineage>
        <taxon>Eukaryota</taxon>
        <taxon>Fungi</taxon>
        <taxon>Dikarya</taxon>
        <taxon>Basidiomycota</taxon>
        <taxon>Agaricomycotina</taxon>
        <taxon>Tremellomycetes</taxon>
        <taxon>Tremellales</taxon>
        <taxon>Cryptococcaceae</taxon>
        <taxon>Kwoniella</taxon>
    </lineage>
</organism>
<dbReference type="FunFam" id="3.30.1330.40:FF:000001">
    <property type="entry name" value="L-PSP family endoribonuclease"/>
    <property type="match status" value="1"/>
</dbReference>